<dbReference type="STRING" id="105785.A0A2J7QVE4"/>
<keyword evidence="1" id="KW-0489">Methyltransferase</keyword>
<accession>A0A2J7QVE4</accession>
<sequence length="675" mass="75792">MMQQDPTYTELCSSVTLQSKEEGFFLDFAHQVTDTVGPEWIAKKFAGLKTDEERLKTCHELGDCVHGVLQNVQELYRRKNAPLSFQKRQDAERYLEAGKPREALVLCNHAIMRAPPTGADPGVDGGLSLALGMATRSECLLQLEENEACLSDIQLAIREGFPPHRRYELYWRMGRCYRGLGQIPKARVSLQLALTLLEENKDQLGPLETIASSVRLQNEVSQLEMEQAPLQLEEPPSKGPTVPSVRHGKNPNMPAASRLVTIACSPEQGRYAVAAGRIVTGDTVVVEPPYAACLLPDMFGTHCHNCFVRLLAPVGCPECSGVAFCSVRCRDQATSSYHCYECHYMDLLVGSGMSILCHLALRMVTQSGLQHFLDIKDTLHESFSQPNIHPGSYGSVYNLVTHADNRPAQDFLHRTLMALFLLRCLQEAHFFPARTDNIESLGPDELFIGSLLLRHLQLLQFNAHEIFETCMEAPNKFRGSKILFMGVGIYPTVAMFNHDCHPALARYFVGKNIVLQALRPLETGECVSENYGPTFTKRPLAFRQKTLASRYWFKCSCQACTEDWPTYDTLSSDNFRLRCSTKGCKQLCRKEHHRCPKCKKQVSLQDGVVKELTERFSEGMEAMEAGDVDRAVQLFCSYLDTMYCVGAPPCRDMSRCQDALRMCLSNSGNTWTVRK</sequence>
<dbReference type="GO" id="GO:0005634">
    <property type="term" value="C:nucleus"/>
    <property type="evidence" value="ECO:0007669"/>
    <property type="project" value="TreeGrafter"/>
</dbReference>
<proteinExistence type="predicted"/>
<dbReference type="FunCoup" id="A0A2J7QVE4">
    <property type="interactions" value="536"/>
</dbReference>
<dbReference type="SUPFAM" id="SSF82199">
    <property type="entry name" value="SET domain"/>
    <property type="match status" value="1"/>
</dbReference>
<dbReference type="Gene3D" id="1.10.220.160">
    <property type="match status" value="1"/>
</dbReference>
<dbReference type="Proteomes" id="UP000235965">
    <property type="component" value="Unassembled WGS sequence"/>
</dbReference>
<evidence type="ECO:0000313" key="5">
    <source>
        <dbReference type="Proteomes" id="UP000235965"/>
    </source>
</evidence>
<dbReference type="PANTHER" id="PTHR46165:SF5">
    <property type="entry name" value="RE32936P"/>
    <property type="match status" value="1"/>
</dbReference>
<dbReference type="PANTHER" id="PTHR46165">
    <property type="entry name" value="SET AND MYND DOMAIN-CONTAINING PROTEIN 4"/>
    <property type="match status" value="1"/>
</dbReference>
<protein>
    <recommendedName>
        <fullName evidence="6">SET and MYND domain-containing protein 4</fullName>
    </recommendedName>
</protein>
<evidence type="ECO:0000313" key="4">
    <source>
        <dbReference type="EMBL" id="PNF32554.1"/>
    </source>
</evidence>
<dbReference type="AlphaFoldDB" id="A0A2J7QVE4"/>
<comment type="caution">
    <text evidence="4">The sequence shown here is derived from an EMBL/GenBank/DDBJ whole genome shotgun (WGS) entry which is preliminary data.</text>
</comment>
<keyword evidence="2" id="KW-0808">Transferase</keyword>
<dbReference type="InterPro" id="IPR011990">
    <property type="entry name" value="TPR-like_helical_dom_sf"/>
</dbReference>
<gene>
    <name evidence="4" type="ORF">B7P43_G00340</name>
</gene>
<reference evidence="4 5" key="1">
    <citation type="submission" date="2017-12" db="EMBL/GenBank/DDBJ databases">
        <title>Hemimetabolous genomes reveal molecular basis of termite eusociality.</title>
        <authorList>
            <person name="Harrison M.C."/>
            <person name="Jongepier E."/>
            <person name="Robertson H.M."/>
            <person name="Arning N."/>
            <person name="Bitard-Feildel T."/>
            <person name="Chao H."/>
            <person name="Childers C.P."/>
            <person name="Dinh H."/>
            <person name="Doddapaneni H."/>
            <person name="Dugan S."/>
            <person name="Gowin J."/>
            <person name="Greiner C."/>
            <person name="Han Y."/>
            <person name="Hu H."/>
            <person name="Hughes D.S.T."/>
            <person name="Huylmans A.-K."/>
            <person name="Kemena C."/>
            <person name="Kremer L.P.M."/>
            <person name="Lee S.L."/>
            <person name="Lopez-Ezquerra A."/>
            <person name="Mallet L."/>
            <person name="Monroy-Kuhn J.M."/>
            <person name="Moser A."/>
            <person name="Murali S.C."/>
            <person name="Muzny D.M."/>
            <person name="Otani S."/>
            <person name="Piulachs M.-D."/>
            <person name="Poelchau M."/>
            <person name="Qu J."/>
            <person name="Schaub F."/>
            <person name="Wada-Katsumata A."/>
            <person name="Worley K.C."/>
            <person name="Xie Q."/>
            <person name="Ylla G."/>
            <person name="Poulsen M."/>
            <person name="Gibbs R.A."/>
            <person name="Schal C."/>
            <person name="Richards S."/>
            <person name="Belles X."/>
            <person name="Korb J."/>
            <person name="Bornberg-Bauer E."/>
        </authorList>
    </citation>
    <scope>NUCLEOTIDE SEQUENCE [LARGE SCALE GENOMIC DNA]</scope>
    <source>
        <tissue evidence="4">Whole body</tissue>
    </source>
</reference>
<dbReference type="Gene3D" id="2.170.270.10">
    <property type="entry name" value="SET domain"/>
    <property type="match status" value="1"/>
</dbReference>
<dbReference type="OrthoDB" id="1028014at2759"/>
<dbReference type="GO" id="GO:0005737">
    <property type="term" value="C:cytoplasm"/>
    <property type="evidence" value="ECO:0007669"/>
    <property type="project" value="TreeGrafter"/>
</dbReference>
<dbReference type="Gene3D" id="1.25.40.10">
    <property type="entry name" value="Tetratricopeptide repeat domain"/>
    <property type="match status" value="1"/>
</dbReference>
<keyword evidence="5" id="KW-1185">Reference proteome</keyword>
<dbReference type="InterPro" id="IPR046341">
    <property type="entry name" value="SET_dom_sf"/>
</dbReference>
<dbReference type="EMBL" id="NEVH01010475">
    <property type="protein sequence ID" value="PNF32554.1"/>
    <property type="molecule type" value="Genomic_DNA"/>
</dbReference>
<evidence type="ECO:0000256" key="1">
    <source>
        <dbReference type="ARBA" id="ARBA00022603"/>
    </source>
</evidence>
<dbReference type="SUPFAM" id="SSF48452">
    <property type="entry name" value="TPR-like"/>
    <property type="match status" value="1"/>
</dbReference>
<name>A0A2J7QVE4_9NEOP</name>
<dbReference type="InterPro" id="IPR052097">
    <property type="entry name" value="SET-MYND_domain_protein"/>
</dbReference>
<organism evidence="4 5">
    <name type="scientific">Cryptotermes secundus</name>
    <dbReference type="NCBI Taxonomy" id="105785"/>
    <lineage>
        <taxon>Eukaryota</taxon>
        <taxon>Metazoa</taxon>
        <taxon>Ecdysozoa</taxon>
        <taxon>Arthropoda</taxon>
        <taxon>Hexapoda</taxon>
        <taxon>Insecta</taxon>
        <taxon>Pterygota</taxon>
        <taxon>Neoptera</taxon>
        <taxon>Polyneoptera</taxon>
        <taxon>Dictyoptera</taxon>
        <taxon>Blattodea</taxon>
        <taxon>Blattoidea</taxon>
        <taxon>Termitoidae</taxon>
        <taxon>Kalotermitidae</taxon>
        <taxon>Cryptotermitinae</taxon>
        <taxon>Cryptotermes</taxon>
    </lineage>
</organism>
<evidence type="ECO:0000256" key="2">
    <source>
        <dbReference type="ARBA" id="ARBA00022679"/>
    </source>
</evidence>
<dbReference type="Gene3D" id="6.10.140.2220">
    <property type="match status" value="1"/>
</dbReference>
<keyword evidence="3" id="KW-0949">S-adenosyl-L-methionine</keyword>
<evidence type="ECO:0008006" key="6">
    <source>
        <dbReference type="Google" id="ProtNLM"/>
    </source>
</evidence>
<evidence type="ECO:0000256" key="3">
    <source>
        <dbReference type="ARBA" id="ARBA00022691"/>
    </source>
</evidence>
<dbReference type="GO" id="GO:0032259">
    <property type="term" value="P:methylation"/>
    <property type="evidence" value="ECO:0007669"/>
    <property type="project" value="UniProtKB-KW"/>
</dbReference>
<dbReference type="InterPro" id="IPR044421">
    <property type="entry name" value="SMYD4_SET"/>
</dbReference>
<dbReference type="InParanoid" id="A0A2J7QVE4"/>
<dbReference type="GO" id="GO:0042826">
    <property type="term" value="F:histone deacetylase binding"/>
    <property type="evidence" value="ECO:0007669"/>
    <property type="project" value="TreeGrafter"/>
</dbReference>
<dbReference type="GO" id="GO:0008168">
    <property type="term" value="F:methyltransferase activity"/>
    <property type="evidence" value="ECO:0007669"/>
    <property type="project" value="UniProtKB-KW"/>
</dbReference>
<dbReference type="GO" id="GO:0042051">
    <property type="term" value="P:compound eye photoreceptor development"/>
    <property type="evidence" value="ECO:0007669"/>
    <property type="project" value="TreeGrafter"/>
</dbReference>
<dbReference type="CDD" id="cd10536">
    <property type="entry name" value="SET_SMYD4"/>
    <property type="match status" value="1"/>
</dbReference>